<comment type="caution">
    <text evidence="2">The sequence shown here is derived from an EMBL/GenBank/DDBJ whole genome shotgun (WGS) entry which is preliminary data.</text>
</comment>
<gene>
    <name evidence="2" type="ORF">Sste5346_003566</name>
</gene>
<accession>A0ABR3ZBW1</accession>
<name>A0ABR3ZBW1_9PEZI</name>
<sequence>MAPRNDDATAAQHGTPTRDKSSQSDRTGSKTDTPPQTPGSAYSNETNGMANRIGRFRHLLTIIIISRHHNA</sequence>
<feature type="region of interest" description="Disordered" evidence="1">
    <location>
        <begin position="1"/>
        <end position="49"/>
    </location>
</feature>
<evidence type="ECO:0000313" key="3">
    <source>
        <dbReference type="Proteomes" id="UP001583186"/>
    </source>
</evidence>
<evidence type="ECO:0000256" key="1">
    <source>
        <dbReference type="SAM" id="MobiDB-lite"/>
    </source>
</evidence>
<reference evidence="2 3" key="1">
    <citation type="journal article" date="2024" name="IMA Fungus">
        <title>IMA Genome - F19 : A genome assembly and annotation guide to empower mycologists, including annotated draft genome sequences of Ceratocystis pirilliformis, Diaporthe australafricana, Fusarium ophioides, Paecilomyces lecythidis, and Sporothrix stenoceras.</title>
        <authorList>
            <person name="Aylward J."/>
            <person name="Wilson A.M."/>
            <person name="Visagie C.M."/>
            <person name="Spraker J."/>
            <person name="Barnes I."/>
            <person name="Buitendag C."/>
            <person name="Ceriani C."/>
            <person name="Del Mar Angel L."/>
            <person name="du Plessis D."/>
            <person name="Fuchs T."/>
            <person name="Gasser K."/>
            <person name="Kramer D."/>
            <person name="Li W."/>
            <person name="Munsamy K."/>
            <person name="Piso A."/>
            <person name="Price J.L."/>
            <person name="Sonnekus B."/>
            <person name="Thomas C."/>
            <person name="van der Nest A."/>
            <person name="van Dijk A."/>
            <person name="van Heerden A."/>
            <person name="van Vuuren N."/>
            <person name="Yilmaz N."/>
            <person name="Duong T.A."/>
            <person name="van der Merwe N.A."/>
            <person name="Wingfield M.J."/>
            <person name="Wingfield B.D."/>
        </authorList>
    </citation>
    <scope>NUCLEOTIDE SEQUENCE [LARGE SCALE GENOMIC DNA]</scope>
    <source>
        <strain evidence="2 3">CMW 5346</strain>
    </source>
</reference>
<dbReference type="EMBL" id="JAWCUI010000016">
    <property type="protein sequence ID" value="KAL1898161.1"/>
    <property type="molecule type" value="Genomic_DNA"/>
</dbReference>
<organism evidence="2 3">
    <name type="scientific">Sporothrix stenoceras</name>
    <dbReference type="NCBI Taxonomy" id="5173"/>
    <lineage>
        <taxon>Eukaryota</taxon>
        <taxon>Fungi</taxon>
        <taxon>Dikarya</taxon>
        <taxon>Ascomycota</taxon>
        <taxon>Pezizomycotina</taxon>
        <taxon>Sordariomycetes</taxon>
        <taxon>Sordariomycetidae</taxon>
        <taxon>Ophiostomatales</taxon>
        <taxon>Ophiostomataceae</taxon>
        <taxon>Sporothrix</taxon>
    </lineage>
</organism>
<evidence type="ECO:0000313" key="2">
    <source>
        <dbReference type="EMBL" id="KAL1898161.1"/>
    </source>
</evidence>
<dbReference type="Proteomes" id="UP001583186">
    <property type="component" value="Unassembled WGS sequence"/>
</dbReference>
<feature type="compositionally biased region" description="Basic and acidic residues" evidence="1">
    <location>
        <begin position="16"/>
        <end position="29"/>
    </location>
</feature>
<keyword evidence="3" id="KW-1185">Reference proteome</keyword>
<proteinExistence type="predicted"/>
<feature type="compositionally biased region" description="Polar residues" evidence="1">
    <location>
        <begin position="30"/>
        <end position="49"/>
    </location>
</feature>
<protein>
    <submittedName>
        <fullName evidence="2">Uncharacterized protein</fullName>
    </submittedName>
</protein>